<dbReference type="PANTHER" id="PTHR11557:SF0">
    <property type="entry name" value="PORPHOBILINOGEN DEAMINASE"/>
    <property type="match status" value="1"/>
</dbReference>
<reference evidence="11 12" key="1">
    <citation type="journal article" date="2013" name="Nature">
        <title>Anaerobic oxidation of methane coupled to nitrate reduction in a novel archaeal lineage.</title>
        <authorList>
            <person name="Haroon M.F."/>
            <person name="Hu S."/>
            <person name="Shi Y."/>
            <person name="Imelfort M."/>
            <person name="Keller J."/>
            <person name="Hugenholtz P."/>
            <person name="Yuan Z."/>
            <person name="Tyson G.W."/>
        </authorList>
    </citation>
    <scope>NUCLEOTIDE SEQUENCE [LARGE SCALE GENOMIC DNA]</scope>
    <source>
        <strain evidence="11 12">ANME-2d</strain>
    </source>
</reference>
<evidence type="ECO:0000256" key="8">
    <source>
        <dbReference type="SAM" id="MobiDB-lite"/>
    </source>
</evidence>
<evidence type="ECO:0000256" key="4">
    <source>
        <dbReference type="ARBA" id="ARBA00022679"/>
    </source>
</evidence>
<comment type="pathway">
    <text evidence="2">Porphyrin-containing compound metabolism; protoporphyrin-IX biosynthesis; coproporphyrinogen-III from 5-aminolevulinate: step 2/4.</text>
</comment>
<dbReference type="PIRSF" id="PIRSF001438">
    <property type="entry name" value="4pyrrol_synth_OHMeBilane_synth"/>
    <property type="match status" value="1"/>
</dbReference>
<dbReference type="HAMAP" id="MF_00260">
    <property type="entry name" value="Porphobil_deam"/>
    <property type="match status" value="1"/>
</dbReference>
<dbReference type="EMBL" id="JMIY01000002">
    <property type="protein sequence ID" value="KCZ72556.1"/>
    <property type="molecule type" value="Genomic_DNA"/>
</dbReference>
<protein>
    <recommendedName>
        <fullName evidence="7">Probable porphobilinogen deaminase</fullName>
        <shortName evidence="7">PBG</shortName>
        <ecNumber evidence="7">2.5.1.61</ecNumber>
    </recommendedName>
    <alternativeName>
        <fullName evidence="7">Hydroxymethylbilane synthase</fullName>
        <shortName evidence="7">HMBS</shortName>
    </alternativeName>
    <alternativeName>
        <fullName evidence="7">Pre-uroporphyrinogen synthase</fullName>
    </alternativeName>
</protein>
<feature type="region of interest" description="Disordered" evidence="8">
    <location>
        <begin position="1"/>
        <end position="51"/>
    </location>
</feature>
<comment type="miscellaneous">
    <text evidence="7">The porphobilinogen subunits are added to the dipyrromethane group.</text>
</comment>
<dbReference type="Gene3D" id="3.30.160.40">
    <property type="entry name" value="Porphobilinogen deaminase, C-terminal domain"/>
    <property type="match status" value="1"/>
</dbReference>
<evidence type="ECO:0000256" key="3">
    <source>
        <dbReference type="ARBA" id="ARBA00005638"/>
    </source>
</evidence>
<comment type="function">
    <text evidence="1 7">Tetrapolymerization of the monopyrrole PBG into the hydroxymethylbilane pre-uroporphyrinogen in several discrete steps.</text>
</comment>
<evidence type="ECO:0000256" key="5">
    <source>
        <dbReference type="ARBA" id="ARBA00023244"/>
    </source>
</evidence>
<feature type="domain" description="Porphobilinogen deaminase C-terminal" evidence="10">
    <location>
        <begin position="276"/>
        <end position="344"/>
    </location>
</feature>
<dbReference type="NCBIfam" id="TIGR00212">
    <property type="entry name" value="hemC"/>
    <property type="match status" value="1"/>
</dbReference>
<organism evidence="11 12">
    <name type="scientific">Candidatus Methanoperedens nitratireducens</name>
    <dbReference type="NCBI Taxonomy" id="1392998"/>
    <lineage>
        <taxon>Archaea</taxon>
        <taxon>Methanobacteriati</taxon>
        <taxon>Methanobacteriota</taxon>
        <taxon>Stenosarchaea group</taxon>
        <taxon>Methanomicrobia</taxon>
        <taxon>Methanosarcinales</taxon>
        <taxon>ANME-2 cluster</taxon>
        <taxon>Candidatus Methanoperedentaceae</taxon>
        <taxon>Candidatus Methanoperedens</taxon>
    </lineage>
</organism>
<feature type="compositionally biased region" description="Polar residues" evidence="8">
    <location>
        <begin position="11"/>
        <end position="51"/>
    </location>
</feature>
<dbReference type="CDD" id="cd13644">
    <property type="entry name" value="PBP2_HemC_archaea"/>
    <property type="match status" value="1"/>
</dbReference>
<dbReference type="PANTHER" id="PTHR11557">
    <property type="entry name" value="PORPHOBILINOGEN DEAMINASE"/>
    <property type="match status" value="1"/>
</dbReference>
<dbReference type="EC" id="2.5.1.61" evidence="7"/>
<accession>A0A062V087</accession>
<comment type="catalytic activity">
    <reaction evidence="6 7">
        <text>4 porphobilinogen + H2O = hydroxymethylbilane + 4 NH4(+)</text>
        <dbReference type="Rhea" id="RHEA:13185"/>
        <dbReference type="ChEBI" id="CHEBI:15377"/>
        <dbReference type="ChEBI" id="CHEBI:28938"/>
        <dbReference type="ChEBI" id="CHEBI:57845"/>
        <dbReference type="ChEBI" id="CHEBI:58126"/>
        <dbReference type="EC" id="2.5.1.61"/>
    </reaction>
</comment>
<comment type="caution">
    <text evidence="11">The sequence shown here is derived from an EMBL/GenBank/DDBJ whole genome shotgun (WGS) entry which is preliminary data.</text>
</comment>
<dbReference type="Pfam" id="PF01379">
    <property type="entry name" value="Porphobil_deam"/>
    <property type="match status" value="1"/>
</dbReference>
<proteinExistence type="inferred from homology"/>
<dbReference type="PRINTS" id="PR00151">
    <property type="entry name" value="PORPHBDMNASE"/>
</dbReference>
<feature type="domain" description="Porphobilinogen deaminase N-terminal" evidence="9">
    <location>
        <begin position="61"/>
        <end position="261"/>
    </location>
</feature>
<dbReference type="InterPro" id="IPR036803">
    <property type="entry name" value="Porphobilinogen_deaminase_C_sf"/>
</dbReference>
<dbReference type="GO" id="GO:0005737">
    <property type="term" value="C:cytoplasm"/>
    <property type="evidence" value="ECO:0007669"/>
    <property type="project" value="UniProtKB-UniRule"/>
</dbReference>
<dbReference type="InterPro" id="IPR022418">
    <property type="entry name" value="Porphobilinogen_deaminase_C"/>
</dbReference>
<comment type="cofactor">
    <cofactor evidence="7">
        <name>dipyrromethane</name>
        <dbReference type="ChEBI" id="CHEBI:60342"/>
    </cofactor>
    <text evidence="7">Binds 1 dipyrromethane group covalently.</text>
</comment>
<evidence type="ECO:0000259" key="10">
    <source>
        <dbReference type="Pfam" id="PF03900"/>
    </source>
</evidence>
<evidence type="ECO:0000313" key="11">
    <source>
        <dbReference type="EMBL" id="KCZ72556.1"/>
    </source>
</evidence>
<dbReference type="SUPFAM" id="SSF54782">
    <property type="entry name" value="Porphobilinogen deaminase (hydroxymethylbilane synthase), C-terminal domain"/>
    <property type="match status" value="1"/>
</dbReference>
<evidence type="ECO:0000256" key="7">
    <source>
        <dbReference type="HAMAP-Rule" id="MF_00260"/>
    </source>
</evidence>
<keyword evidence="12" id="KW-1185">Reference proteome</keyword>
<dbReference type="PATRIC" id="fig|1392998.3.peg.1150"/>
<dbReference type="Proteomes" id="UP000027153">
    <property type="component" value="Unassembled WGS sequence"/>
</dbReference>
<dbReference type="FunFam" id="3.40.190.10:FF:000005">
    <property type="entry name" value="Porphobilinogen deaminase"/>
    <property type="match status" value="1"/>
</dbReference>
<keyword evidence="4 7" id="KW-0808">Transferase</keyword>
<evidence type="ECO:0000259" key="9">
    <source>
        <dbReference type="Pfam" id="PF01379"/>
    </source>
</evidence>
<comment type="similarity">
    <text evidence="3 7">Belongs to the HMBS family.</text>
</comment>
<sequence length="368" mass="41017">MKTEKLGQSHMHISSQESPPDSKSTYGQSHMRMSSQESPPDSKSTYGQSHTCVRPQEARLLIGTRGSKLALAQANLVSDLLARNGVRTEIKIIKTSGDTFTDRPLHEVKGFGVFVREIDDTMLAGEIDIAVHSMKDVPTERPGELTIAAVMKRDSPYDFLLTRDGIKLKDLPEGAVIGTTSLRRRAQLLRYRPDLMIKDLRGNIDTRLRKLKEGQYDGILLAEAGLERMKWDIQGERLDPDNFVPSANQGTVVIVTKKDSQAERAVRVLDDENTWIETRIERIIIGILGGGCLVPIGAFAKRQGDRIHVRTEVLSVDGKRHVKIDEFINPDEYELEAARIGSELKQKGGGELIDEAVRMFTAKRGKHG</sequence>
<dbReference type="Gene3D" id="3.40.190.10">
    <property type="entry name" value="Periplasmic binding protein-like II"/>
    <property type="match status" value="2"/>
</dbReference>
<dbReference type="InterPro" id="IPR000860">
    <property type="entry name" value="HemC"/>
</dbReference>
<feature type="modified residue" description="S-(dipyrrolylmethanemethyl)cysteine" evidence="7">
    <location>
        <position position="292"/>
    </location>
</feature>
<keyword evidence="5 7" id="KW-0627">Porphyrin biosynthesis</keyword>
<evidence type="ECO:0000256" key="1">
    <source>
        <dbReference type="ARBA" id="ARBA00002869"/>
    </source>
</evidence>
<dbReference type="InterPro" id="IPR022419">
    <property type="entry name" value="Porphobilin_deaminase_cofac_BS"/>
</dbReference>
<name>A0A062V087_9EURY</name>
<dbReference type="SUPFAM" id="SSF53850">
    <property type="entry name" value="Periplasmic binding protein-like II"/>
    <property type="match status" value="1"/>
</dbReference>
<dbReference type="InterPro" id="IPR022417">
    <property type="entry name" value="Porphobilin_deaminase_N"/>
</dbReference>
<evidence type="ECO:0000256" key="6">
    <source>
        <dbReference type="ARBA" id="ARBA00048169"/>
    </source>
</evidence>
<dbReference type="FunFam" id="3.40.190.10:FF:000086">
    <property type="entry name" value="Probable porphobilinogen deaminase"/>
    <property type="match status" value="1"/>
</dbReference>
<dbReference type="GO" id="GO:0004418">
    <property type="term" value="F:hydroxymethylbilane synthase activity"/>
    <property type="evidence" value="ECO:0007669"/>
    <property type="project" value="UniProtKB-UniRule"/>
</dbReference>
<dbReference type="AlphaFoldDB" id="A0A062V087"/>
<dbReference type="GO" id="GO:0006782">
    <property type="term" value="P:protoporphyrinogen IX biosynthetic process"/>
    <property type="evidence" value="ECO:0007669"/>
    <property type="project" value="UniProtKB-UniRule"/>
</dbReference>
<evidence type="ECO:0000256" key="2">
    <source>
        <dbReference type="ARBA" id="ARBA00004735"/>
    </source>
</evidence>
<evidence type="ECO:0000313" key="12">
    <source>
        <dbReference type="Proteomes" id="UP000027153"/>
    </source>
</evidence>
<gene>
    <name evidence="7" type="primary">hemC</name>
    <name evidence="11" type="ORF">ANME2D_00985</name>
</gene>
<dbReference type="PROSITE" id="PS00533">
    <property type="entry name" value="PORPHOBILINOGEN_DEAM"/>
    <property type="match status" value="1"/>
</dbReference>
<dbReference type="Pfam" id="PF03900">
    <property type="entry name" value="Porphobil_deamC"/>
    <property type="match status" value="1"/>
</dbReference>